<dbReference type="PANTHER" id="PTHR43808">
    <property type="entry name" value="ACETYLORNITHINE DEACETYLASE"/>
    <property type="match status" value="1"/>
</dbReference>
<organism evidence="7 8">
    <name type="scientific">Sphingomonas limnosediminicola</name>
    <dbReference type="NCBI Taxonomy" id="940133"/>
    <lineage>
        <taxon>Bacteria</taxon>
        <taxon>Pseudomonadati</taxon>
        <taxon>Pseudomonadota</taxon>
        <taxon>Alphaproteobacteria</taxon>
        <taxon>Sphingomonadales</taxon>
        <taxon>Sphingomonadaceae</taxon>
        <taxon>Sphingomonas</taxon>
    </lineage>
</organism>
<gene>
    <name evidence="7" type="ORF">GCM10022276_15780</name>
</gene>
<feature type="domain" description="Peptidase M20 dimerisation" evidence="6">
    <location>
        <begin position="230"/>
        <end position="346"/>
    </location>
</feature>
<sequence>MTRERGLATRLLMLRRFSTAFAALCLSATPAQAALTRAEQAMVRTIDAEQARTTSMLERWVDQNSGTMNVAGVRAVRDLVDPEFKVLGFTTEWIDMKAAGRAGHLVARHNGSKASKRLLLIAHLDTVFEPDSPFQRWERQGDMARGPGGGDDKGGIAVIVAALRAMKAAGTLDRANITVFLTGDEEDSGNPITIARRDLIAEGKKADAALDFEDLAQDDGQNGPVDLGSIARRSAGSWTVKVTGRSAHSSGIGNPGVGYGAIYELARILDTFRRELPDDKLTYNVGLIGGGQSADLDEGRIRLQATGKTNIVAATAVARGDLRAISQEQIERTRAKMRAIVAQSLPGAKAEISFDEDGYPPMPPTAGNRALLGRLNAVNRDMGLAEMTELDPAKRGAGDISFVAADVDGLVGLGPGSVGSHTPNEAVNVPSIFKQAKRAAILMSRLAAEPRSGR</sequence>
<dbReference type="InterPro" id="IPR050072">
    <property type="entry name" value="Peptidase_M20A"/>
</dbReference>
<evidence type="ECO:0000256" key="3">
    <source>
        <dbReference type="ARBA" id="ARBA00022801"/>
    </source>
</evidence>
<dbReference type="PANTHER" id="PTHR43808:SF32">
    <property type="entry name" value="ARGE_DAPE-RELATED DEACYLASE"/>
    <property type="match status" value="1"/>
</dbReference>
<dbReference type="Pfam" id="PF01546">
    <property type="entry name" value="Peptidase_M20"/>
    <property type="match status" value="1"/>
</dbReference>
<dbReference type="InterPro" id="IPR001261">
    <property type="entry name" value="ArgE/DapE_CS"/>
</dbReference>
<proteinExistence type="predicted"/>
<dbReference type="InterPro" id="IPR002933">
    <property type="entry name" value="Peptidase_M20"/>
</dbReference>
<dbReference type="Gene3D" id="3.30.70.360">
    <property type="match status" value="1"/>
</dbReference>
<evidence type="ECO:0000259" key="6">
    <source>
        <dbReference type="Pfam" id="PF07687"/>
    </source>
</evidence>
<keyword evidence="2" id="KW-0479">Metal-binding</keyword>
<keyword evidence="4" id="KW-0862">Zinc</keyword>
<reference evidence="8" key="1">
    <citation type="journal article" date="2019" name="Int. J. Syst. Evol. Microbiol.">
        <title>The Global Catalogue of Microorganisms (GCM) 10K type strain sequencing project: providing services to taxonomists for standard genome sequencing and annotation.</title>
        <authorList>
            <consortium name="The Broad Institute Genomics Platform"/>
            <consortium name="The Broad Institute Genome Sequencing Center for Infectious Disease"/>
            <person name="Wu L."/>
            <person name="Ma J."/>
        </authorList>
    </citation>
    <scope>NUCLEOTIDE SEQUENCE [LARGE SCALE GENOMIC DNA]</scope>
    <source>
        <strain evidence="8">JCM 17543</strain>
    </source>
</reference>
<feature type="chain" id="PRO_5047516081" evidence="5">
    <location>
        <begin position="34"/>
        <end position="454"/>
    </location>
</feature>
<dbReference type="SUPFAM" id="SSF53187">
    <property type="entry name" value="Zn-dependent exopeptidases"/>
    <property type="match status" value="1"/>
</dbReference>
<dbReference type="PROSITE" id="PS00758">
    <property type="entry name" value="ARGE_DAPE_CPG2_1"/>
    <property type="match status" value="1"/>
</dbReference>
<evidence type="ECO:0000256" key="4">
    <source>
        <dbReference type="ARBA" id="ARBA00022833"/>
    </source>
</evidence>
<keyword evidence="5" id="KW-0732">Signal</keyword>
<evidence type="ECO:0000313" key="7">
    <source>
        <dbReference type="EMBL" id="GAA3897657.1"/>
    </source>
</evidence>
<dbReference type="SUPFAM" id="SSF55031">
    <property type="entry name" value="Bacterial exopeptidase dimerisation domain"/>
    <property type="match status" value="1"/>
</dbReference>
<dbReference type="Proteomes" id="UP001500827">
    <property type="component" value="Unassembled WGS sequence"/>
</dbReference>
<dbReference type="Gene3D" id="3.40.630.10">
    <property type="entry name" value="Zn peptidases"/>
    <property type="match status" value="1"/>
</dbReference>
<feature type="signal peptide" evidence="5">
    <location>
        <begin position="1"/>
        <end position="33"/>
    </location>
</feature>
<keyword evidence="8" id="KW-1185">Reference proteome</keyword>
<dbReference type="Pfam" id="PF07687">
    <property type="entry name" value="M20_dimer"/>
    <property type="match status" value="1"/>
</dbReference>
<accession>A0ABP7LBS4</accession>
<evidence type="ECO:0000313" key="8">
    <source>
        <dbReference type="Proteomes" id="UP001500827"/>
    </source>
</evidence>
<evidence type="ECO:0000256" key="5">
    <source>
        <dbReference type="SAM" id="SignalP"/>
    </source>
</evidence>
<protein>
    <submittedName>
        <fullName evidence="7">M20 family metallopeptidase</fullName>
    </submittedName>
</protein>
<dbReference type="InterPro" id="IPR011650">
    <property type="entry name" value="Peptidase_M20_dimer"/>
</dbReference>
<comment type="cofactor">
    <cofactor evidence="1">
        <name>Zn(2+)</name>
        <dbReference type="ChEBI" id="CHEBI:29105"/>
    </cofactor>
</comment>
<evidence type="ECO:0000256" key="2">
    <source>
        <dbReference type="ARBA" id="ARBA00022723"/>
    </source>
</evidence>
<dbReference type="EMBL" id="BAABBM010000001">
    <property type="protein sequence ID" value="GAA3897657.1"/>
    <property type="molecule type" value="Genomic_DNA"/>
</dbReference>
<evidence type="ECO:0000256" key="1">
    <source>
        <dbReference type="ARBA" id="ARBA00001947"/>
    </source>
</evidence>
<comment type="caution">
    <text evidence="7">The sequence shown here is derived from an EMBL/GenBank/DDBJ whole genome shotgun (WGS) entry which is preliminary data.</text>
</comment>
<name>A0ABP7LBS4_9SPHN</name>
<dbReference type="InterPro" id="IPR036264">
    <property type="entry name" value="Bact_exopeptidase_dim_dom"/>
</dbReference>
<keyword evidence="3" id="KW-0378">Hydrolase</keyword>